<protein>
    <submittedName>
        <fullName evidence="1">Uncharacterized protein</fullName>
    </submittedName>
</protein>
<reference evidence="2" key="1">
    <citation type="submission" date="2011-08" db="EMBL/GenBank/DDBJ databases">
        <authorList>
            <person name="Rombauts S."/>
        </authorList>
    </citation>
    <scope>NUCLEOTIDE SEQUENCE</scope>
    <source>
        <strain evidence="2">London</strain>
    </source>
</reference>
<dbReference type="AlphaFoldDB" id="T1KIK1"/>
<name>T1KIK1_TETUR</name>
<sequence>MVNLVIVYGRFVCDSNWFVPSASSFNAAPSHLVGLIYAKLSQEKIASNCWQKSVQCYALPWTNVWCYYPPISRL</sequence>
<organism evidence="1 2">
    <name type="scientific">Tetranychus urticae</name>
    <name type="common">Two-spotted spider mite</name>
    <dbReference type="NCBI Taxonomy" id="32264"/>
    <lineage>
        <taxon>Eukaryota</taxon>
        <taxon>Metazoa</taxon>
        <taxon>Ecdysozoa</taxon>
        <taxon>Arthropoda</taxon>
        <taxon>Chelicerata</taxon>
        <taxon>Arachnida</taxon>
        <taxon>Acari</taxon>
        <taxon>Acariformes</taxon>
        <taxon>Trombidiformes</taxon>
        <taxon>Prostigmata</taxon>
        <taxon>Eleutherengona</taxon>
        <taxon>Raphignathae</taxon>
        <taxon>Tetranychoidea</taxon>
        <taxon>Tetranychidae</taxon>
        <taxon>Tetranychus</taxon>
    </lineage>
</organism>
<keyword evidence="2" id="KW-1185">Reference proteome</keyword>
<evidence type="ECO:0000313" key="1">
    <source>
        <dbReference type="EnsemblMetazoa" id="tetur12g01650.1"/>
    </source>
</evidence>
<reference evidence="1" key="2">
    <citation type="submission" date="2015-06" db="UniProtKB">
        <authorList>
            <consortium name="EnsemblMetazoa"/>
        </authorList>
    </citation>
    <scope>IDENTIFICATION</scope>
</reference>
<evidence type="ECO:0000313" key="2">
    <source>
        <dbReference type="Proteomes" id="UP000015104"/>
    </source>
</evidence>
<dbReference type="HOGENOM" id="CLU_2690972_0_0_1"/>
<dbReference type="EnsemblMetazoa" id="tetur12g01650.1">
    <property type="protein sequence ID" value="tetur12g01650.1"/>
    <property type="gene ID" value="tetur12g01650"/>
</dbReference>
<dbReference type="EMBL" id="CAEY01000114">
    <property type="status" value="NOT_ANNOTATED_CDS"/>
    <property type="molecule type" value="Genomic_DNA"/>
</dbReference>
<dbReference type="Proteomes" id="UP000015104">
    <property type="component" value="Unassembled WGS sequence"/>
</dbReference>
<proteinExistence type="predicted"/>
<accession>T1KIK1</accession>